<reference evidence="1 2" key="1">
    <citation type="submission" date="2020-07" db="EMBL/GenBank/DDBJ databases">
        <title>Metarhizium humberi genome.</title>
        <authorList>
            <person name="Lysoe E."/>
        </authorList>
    </citation>
    <scope>NUCLEOTIDE SEQUENCE [LARGE SCALE GENOMIC DNA]</scope>
    <source>
        <strain evidence="1 2">ESALQ1638</strain>
    </source>
</reference>
<gene>
    <name evidence="1" type="ORF">MHUMG1_08189</name>
</gene>
<name>A0A9P8S4K8_9HYPO</name>
<comment type="caution">
    <text evidence="1">The sequence shown here is derived from an EMBL/GenBank/DDBJ whole genome shotgun (WGS) entry which is preliminary data.</text>
</comment>
<evidence type="ECO:0000313" key="2">
    <source>
        <dbReference type="Proteomes" id="UP000764110"/>
    </source>
</evidence>
<sequence>MSSCSRHFNTYIQRGRMHDAVTVKDDEAGQGSGKGTMQYYSELITDYEKLVRSLEISAGATIEGLNQGGGATSRFLDRNEFEQSFLTYLVRVDVEKQPSARLKYQFNWEDPENPNETYGDRFISDFVTGGALFGRVSIFTTNSSEQQEIEESAKVAFSAFGAQVQVTQEMKSSMEKIHQHSEVIIHMLYVGVFPDSMQEVDDPSSGLLQLKAFADKFLLKANEHKEKRYAILDKYTNIRGFDPRKYFKPFDYSVATNRSWSVAMDLTEYLSIQTGLRANGRRSKASLDDEASDVVAGYKDWVDKVIENPDHAATRPPYPSPGDFHLKVLDSLKKVTYFGRRLRVKDNLYTHCESDPKIHGPWPTVPGADSIPTMTDIDDKPGEKPLFSFQAFNFGQVAGSAKLLFGENRRELDYVCVMGRRMPGGYDRLSELWVFPKQVAGMFDNRVDVYSLSELGTIELDMSGQGNEDPLFSFYVKKAD</sequence>
<dbReference type="Proteomes" id="UP000764110">
    <property type="component" value="Unassembled WGS sequence"/>
</dbReference>
<keyword evidence="2" id="KW-1185">Reference proteome</keyword>
<accession>A0A9P8S4K8</accession>
<proteinExistence type="predicted"/>
<protein>
    <submittedName>
        <fullName evidence="1">Uncharacterized protein</fullName>
    </submittedName>
</protein>
<evidence type="ECO:0000313" key="1">
    <source>
        <dbReference type="EMBL" id="KAH0593867.1"/>
    </source>
</evidence>
<organism evidence="1 2">
    <name type="scientific">Metarhizium humberi</name>
    <dbReference type="NCBI Taxonomy" id="2596975"/>
    <lineage>
        <taxon>Eukaryota</taxon>
        <taxon>Fungi</taxon>
        <taxon>Dikarya</taxon>
        <taxon>Ascomycota</taxon>
        <taxon>Pezizomycotina</taxon>
        <taxon>Sordariomycetes</taxon>
        <taxon>Hypocreomycetidae</taxon>
        <taxon>Hypocreales</taxon>
        <taxon>Clavicipitaceae</taxon>
        <taxon>Metarhizium</taxon>
    </lineage>
</organism>
<dbReference type="AlphaFoldDB" id="A0A9P8S4K8"/>
<dbReference type="EMBL" id="JACEFI010000018">
    <property type="protein sequence ID" value="KAH0593867.1"/>
    <property type="molecule type" value="Genomic_DNA"/>
</dbReference>